<protein>
    <submittedName>
        <fullName evidence="1">WbqC family protein</fullName>
    </submittedName>
</protein>
<comment type="caution">
    <text evidence="1">The sequence shown here is derived from an EMBL/GenBank/DDBJ whole genome shotgun (WGS) entry which is preliminary data.</text>
</comment>
<proteinExistence type="predicted"/>
<reference evidence="1 2" key="1">
    <citation type="submission" date="2024-10" db="EMBL/GenBank/DDBJ databases">
        <title>The Natural Products Discovery Center: Release of the First 8490 Sequenced Strains for Exploring Actinobacteria Biosynthetic Diversity.</title>
        <authorList>
            <person name="Kalkreuter E."/>
            <person name="Kautsar S.A."/>
            <person name="Yang D."/>
            <person name="Bader C.D."/>
            <person name="Teijaro C.N."/>
            <person name="Fluegel L."/>
            <person name="Davis C.M."/>
            <person name="Simpson J.R."/>
            <person name="Lauterbach L."/>
            <person name="Steele A.D."/>
            <person name="Gui C."/>
            <person name="Meng S."/>
            <person name="Li G."/>
            <person name="Viehrig K."/>
            <person name="Ye F."/>
            <person name="Su P."/>
            <person name="Kiefer A.F."/>
            <person name="Nichols A."/>
            <person name="Cepeda A.J."/>
            <person name="Yan W."/>
            <person name="Fan B."/>
            <person name="Jiang Y."/>
            <person name="Adhikari A."/>
            <person name="Zheng C.-J."/>
            <person name="Schuster L."/>
            <person name="Cowan T.M."/>
            <person name="Smanski M.J."/>
            <person name="Chevrette M.G."/>
            <person name="De Carvalho L.P.S."/>
            <person name="Shen B."/>
        </authorList>
    </citation>
    <scope>NUCLEOTIDE SEQUENCE [LARGE SCALE GENOMIC DNA]</scope>
    <source>
        <strain evidence="1 2">NPDC002173</strain>
    </source>
</reference>
<keyword evidence="2" id="KW-1185">Reference proteome</keyword>
<dbReference type="InterPro" id="IPR014985">
    <property type="entry name" value="WbqC"/>
</dbReference>
<name>A0ABW6SMK4_9ACTN</name>
<dbReference type="Pfam" id="PF08889">
    <property type="entry name" value="WbqC"/>
    <property type="match status" value="1"/>
</dbReference>
<dbReference type="EMBL" id="JBIASD010000004">
    <property type="protein sequence ID" value="MFF3665498.1"/>
    <property type="molecule type" value="Genomic_DNA"/>
</dbReference>
<gene>
    <name evidence="1" type="ORF">ACFYXI_07875</name>
</gene>
<dbReference type="Proteomes" id="UP001602013">
    <property type="component" value="Unassembled WGS sequence"/>
</dbReference>
<evidence type="ECO:0000313" key="2">
    <source>
        <dbReference type="Proteomes" id="UP001602013"/>
    </source>
</evidence>
<organism evidence="1 2">
    <name type="scientific">Microtetraspora malaysiensis</name>
    <dbReference type="NCBI Taxonomy" id="161358"/>
    <lineage>
        <taxon>Bacteria</taxon>
        <taxon>Bacillati</taxon>
        <taxon>Actinomycetota</taxon>
        <taxon>Actinomycetes</taxon>
        <taxon>Streptosporangiales</taxon>
        <taxon>Streptosporangiaceae</taxon>
        <taxon>Microtetraspora</taxon>
    </lineage>
</organism>
<evidence type="ECO:0000313" key="1">
    <source>
        <dbReference type="EMBL" id="MFF3665498.1"/>
    </source>
</evidence>
<sequence length="245" mass="26955">MSPLTLRHDVLVSHQPAYLPWCGYFSRLLDVGTLLVLDHVQFSERGRQHRNLIWGPDGPLRLTVPVRRRFGQQLHDVGIDSSQPWAAKHWRAITQTYQAAPFWGRYADGLADLYARPWTHLLPLTTALTGFLLEAFNMPVQLVSSATLAPAGAKTSMLIDLCRKTGTSVLRVGSGAVRYLDAAALSDAEISVEVATYSNPPYPQRRPPFLPNLSALDLLLNRGPAAAEILRAGAAIDCWPAGVVR</sequence>
<accession>A0ABW6SMK4</accession>
<dbReference type="RefSeq" id="WP_387409503.1">
    <property type="nucleotide sequence ID" value="NZ_JBIASD010000004.1"/>
</dbReference>